<proteinExistence type="predicted"/>
<protein>
    <submittedName>
        <fullName evidence="1">Uncharacterized protein</fullName>
    </submittedName>
</protein>
<dbReference type="RefSeq" id="WP_157114314.1">
    <property type="nucleotide sequence ID" value="NZ_JAAXOS010000012.1"/>
</dbReference>
<evidence type="ECO:0000313" key="1">
    <source>
        <dbReference type="EMBL" id="NKY29438.1"/>
    </source>
</evidence>
<name>A0A7X6R5G3_9NOCA</name>
<keyword evidence="2" id="KW-1185">Reference proteome</keyword>
<dbReference type="EMBL" id="JAAXOS010000012">
    <property type="protein sequence ID" value="NKY29438.1"/>
    <property type="molecule type" value="Genomic_DNA"/>
</dbReference>
<sequence length="55" mass="6179">MNPTVYYTCSLRGCANPATHSYPGSHLALTGTLYRCDRCRQIAEHNARVLAHSHY</sequence>
<dbReference type="Proteomes" id="UP000540698">
    <property type="component" value="Unassembled WGS sequence"/>
</dbReference>
<reference evidence="1 2" key="1">
    <citation type="submission" date="2020-04" db="EMBL/GenBank/DDBJ databases">
        <title>MicrobeNet Type strains.</title>
        <authorList>
            <person name="Nicholson A.C."/>
        </authorList>
    </citation>
    <scope>NUCLEOTIDE SEQUENCE [LARGE SCALE GENOMIC DNA]</scope>
    <source>
        <strain evidence="1 2">DSM 44956</strain>
    </source>
</reference>
<gene>
    <name evidence="1" type="ORF">HGB38_24940</name>
</gene>
<organism evidence="1 2">
    <name type="scientific">Nocardia gamkensis</name>
    <dbReference type="NCBI Taxonomy" id="352869"/>
    <lineage>
        <taxon>Bacteria</taxon>
        <taxon>Bacillati</taxon>
        <taxon>Actinomycetota</taxon>
        <taxon>Actinomycetes</taxon>
        <taxon>Mycobacteriales</taxon>
        <taxon>Nocardiaceae</taxon>
        <taxon>Nocardia</taxon>
    </lineage>
</organism>
<dbReference type="AlphaFoldDB" id="A0A7X6R5G3"/>
<accession>A0A7X6R5G3</accession>
<evidence type="ECO:0000313" key="2">
    <source>
        <dbReference type="Proteomes" id="UP000540698"/>
    </source>
</evidence>
<comment type="caution">
    <text evidence="1">The sequence shown here is derived from an EMBL/GenBank/DDBJ whole genome shotgun (WGS) entry which is preliminary data.</text>
</comment>